<evidence type="ECO:0000256" key="10">
    <source>
        <dbReference type="HAMAP-Rule" id="MF_00006"/>
    </source>
</evidence>
<dbReference type="RefSeq" id="WP_012996071.1">
    <property type="nucleotide sequence ID" value="NC_013921.1"/>
</dbReference>
<evidence type="ECO:0000259" key="12">
    <source>
        <dbReference type="Pfam" id="PF00206"/>
    </source>
</evidence>
<dbReference type="FunFam" id="1.10.40.30:FF:000001">
    <property type="entry name" value="Argininosuccinate lyase"/>
    <property type="match status" value="1"/>
</dbReference>
<evidence type="ECO:0000256" key="6">
    <source>
        <dbReference type="ARBA" id="ARBA00022490"/>
    </source>
</evidence>
<dbReference type="OrthoDB" id="9769623at2"/>
<dbReference type="AlphaFoldDB" id="D3T5K7"/>
<evidence type="ECO:0000256" key="8">
    <source>
        <dbReference type="ARBA" id="ARBA00022605"/>
    </source>
</evidence>
<reference evidence="14" key="1">
    <citation type="submission" date="2010-02" db="EMBL/GenBank/DDBJ databases">
        <title>Complete sequence of Thermoanaerobacter italicus Ab9.</title>
        <authorList>
            <consortium name="US DOE Joint Genome Institute"/>
            <person name="Lucas S."/>
            <person name="Copeland A."/>
            <person name="Lapidus A."/>
            <person name="Cheng J.-F."/>
            <person name="Bruce D."/>
            <person name="Goodwin L."/>
            <person name="Pitluck S."/>
            <person name="Chertkov O."/>
            <person name="Detter J.C."/>
            <person name="Han C."/>
            <person name="Tapia R."/>
            <person name="Land M."/>
            <person name="Hauser L."/>
            <person name="Kyrpides N."/>
            <person name="Mikhailova N."/>
            <person name="Hemme C.L."/>
            <person name="Woyke T."/>
        </authorList>
    </citation>
    <scope>NUCLEOTIDE SEQUENCE [LARGE SCALE GENOMIC DNA]</scope>
    <source>
        <strain evidence="14">Ab9</strain>
    </source>
</reference>
<comment type="subcellular location">
    <subcellularLocation>
        <location evidence="2 10">Cytoplasm</location>
    </subcellularLocation>
</comment>
<dbReference type="Gene3D" id="1.10.275.10">
    <property type="entry name" value="Fumarase/aspartase (N-terminal domain)"/>
    <property type="match status" value="1"/>
</dbReference>
<feature type="domain" description="Fumarate lyase N-terminal" evidence="12">
    <location>
        <begin position="6"/>
        <end position="297"/>
    </location>
</feature>
<dbReference type="InterPro" id="IPR008948">
    <property type="entry name" value="L-Aspartase-like"/>
</dbReference>
<evidence type="ECO:0000256" key="5">
    <source>
        <dbReference type="ARBA" id="ARBA00012338"/>
    </source>
</evidence>
<dbReference type="EMBL" id="CP001936">
    <property type="protein sequence ID" value="ADD03380.1"/>
    <property type="molecule type" value="Genomic_DNA"/>
</dbReference>
<dbReference type="Gene3D" id="1.10.40.30">
    <property type="entry name" value="Fumarase/aspartase (C-terminal domain)"/>
    <property type="match status" value="1"/>
</dbReference>
<sequence>MKLWGGRFKSETDKLMEEFNSSISFDIRLLKHDILGSIAHAKGLYKAGVLTEEELNLIEKGLKEILDEINVGEIPNDEDVHSYVERLLTEKIGNTGRKLHTGRSRNDQIATDERLYLRDEINEIKEDLSKLIDTLKEMAETYKEAIMPGYTHLQRAQPVTFGHHLLAYVEMFKRDLSRLEDMVKRVNVMPLGSGALAGTTFDIDRKYVASLLGFDDITLNSMDGVSDRDFVIEFLSFASITMMHLSRFCEELILWSTKEFDFIEMDDRFSTGSSMMPQKKNPDAAELIRGKTGRVYGDLITILTVMKGLPLAYNKDMQEDKEALFDGIDTLKMSLKVFIEMIKTIKVKTDKMEKAAKYGYMNATDFADYLVQKGIPFRTAHEIAGKVVLYALERNLAIEDLSLEELKKFSDVIEKDVYEAIDIKNILKKRKTIGSPKI</sequence>
<dbReference type="GO" id="GO:0004056">
    <property type="term" value="F:argininosuccinate lyase activity"/>
    <property type="evidence" value="ECO:0007669"/>
    <property type="project" value="UniProtKB-UniRule"/>
</dbReference>
<dbReference type="HAMAP" id="MF_00006">
    <property type="entry name" value="Arg_succ_lyase"/>
    <property type="match status" value="1"/>
</dbReference>
<evidence type="ECO:0000256" key="4">
    <source>
        <dbReference type="ARBA" id="ARBA00005552"/>
    </source>
</evidence>
<evidence type="ECO:0000259" key="13">
    <source>
        <dbReference type="Pfam" id="PF14698"/>
    </source>
</evidence>
<evidence type="ECO:0000256" key="9">
    <source>
        <dbReference type="ARBA" id="ARBA00023239"/>
    </source>
</evidence>
<dbReference type="FunFam" id="1.20.200.10:FF:000006">
    <property type="entry name" value="Argininosuccinate lyase"/>
    <property type="match status" value="1"/>
</dbReference>
<dbReference type="GO" id="GO:0042450">
    <property type="term" value="P:L-arginine biosynthetic process via ornithine"/>
    <property type="evidence" value="ECO:0007669"/>
    <property type="project" value="UniProtKB-UniRule"/>
</dbReference>
<feature type="domain" description="Argininosuccinate lyase C-terminal" evidence="13">
    <location>
        <begin position="360"/>
        <end position="427"/>
    </location>
</feature>
<keyword evidence="9 10" id="KW-0456">Lyase</keyword>
<dbReference type="PROSITE" id="PS00163">
    <property type="entry name" value="FUMARATE_LYASES"/>
    <property type="match status" value="1"/>
</dbReference>
<dbReference type="PRINTS" id="PR00149">
    <property type="entry name" value="FUMRATELYASE"/>
</dbReference>
<dbReference type="Gene3D" id="1.20.200.10">
    <property type="entry name" value="Fumarase/aspartase (Central domain)"/>
    <property type="match status" value="1"/>
</dbReference>
<comment type="catalytic activity">
    <reaction evidence="1 10">
        <text>2-(N(omega)-L-arginino)succinate = fumarate + L-arginine</text>
        <dbReference type="Rhea" id="RHEA:24020"/>
        <dbReference type="ChEBI" id="CHEBI:29806"/>
        <dbReference type="ChEBI" id="CHEBI:32682"/>
        <dbReference type="ChEBI" id="CHEBI:57472"/>
        <dbReference type="EC" id="4.3.2.1"/>
    </reaction>
</comment>
<name>D3T5K7_THEIA</name>
<comment type="similarity">
    <text evidence="10">Belongs to the lyase 1 family. Argininosuccinate lyase subfamily.</text>
</comment>
<feature type="coiled-coil region" evidence="11">
    <location>
        <begin position="118"/>
        <end position="145"/>
    </location>
</feature>
<dbReference type="PANTHER" id="PTHR43814:SF1">
    <property type="entry name" value="ARGININOSUCCINATE LYASE"/>
    <property type="match status" value="1"/>
</dbReference>
<evidence type="ECO:0000256" key="1">
    <source>
        <dbReference type="ARBA" id="ARBA00000985"/>
    </source>
</evidence>
<keyword evidence="15" id="KW-1185">Reference proteome</keyword>
<dbReference type="PRINTS" id="PR00145">
    <property type="entry name" value="ARGSUCLYASE"/>
</dbReference>
<dbReference type="eggNOG" id="COG0165">
    <property type="taxonomic scope" value="Bacteria"/>
</dbReference>
<dbReference type="Pfam" id="PF14698">
    <property type="entry name" value="ASL_C2"/>
    <property type="match status" value="1"/>
</dbReference>
<dbReference type="UniPathway" id="UPA00068">
    <property type="reaction ID" value="UER00114"/>
</dbReference>
<dbReference type="InterPro" id="IPR009049">
    <property type="entry name" value="Argininosuccinate_lyase"/>
</dbReference>
<accession>D3T5K7</accession>
<dbReference type="GO" id="GO:0005829">
    <property type="term" value="C:cytosol"/>
    <property type="evidence" value="ECO:0007669"/>
    <property type="project" value="TreeGrafter"/>
</dbReference>
<dbReference type="Proteomes" id="UP000001552">
    <property type="component" value="Chromosome"/>
</dbReference>
<dbReference type="HOGENOM" id="CLU_027272_2_3_9"/>
<dbReference type="CDD" id="cd01359">
    <property type="entry name" value="Argininosuccinate_lyase"/>
    <property type="match status" value="1"/>
</dbReference>
<dbReference type="PANTHER" id="PTHR43814">
    <property type="entry name" value="ARGININOSUCCINATE LYASE"/>
    <property type="match status" value="1"/>
</dbReference>
<keyword evidence="7 10" id="KW-0055">Arginine biosynthesis</keyword>
<dbReference type="InterPro" id="IPR020557">
    <property type="entry name" value="Fumarate_lyase_CS"/>
</dbReference>
<dbReference type="Pfam" id="PF00206">
    <property type="entry name" value="Lyase_1"/>
    <property type="match status" value="1"/>
</dbReference>
<comment type="pathway">
    <text evidence="3 10">Amino-acid biosynthesis; L-arginine biosynthesis; L-arginine from L-ornithine and carbamoyl phosphate: step 3/3.</text>
</comment>
<dbReference type="InterPro" id="IPR022761">
    <property type="entry name" value="Fumarate_lyase_N"/>
</dbReference>
<dbReference type="SUPFAM" id="SSF48557">
    <property type="entry name" value="L-aspartase-like"/>
    <property type="match status" value="1"/>
</dbReference>
<organism evidence="14 15">
    <name type="scientific">Thermoanaerobacter italicus (strain DSM 9252 / Ab9)</name>
    <dbReference type="NCBI Taxonomy" id="580331"/>
    <lineage>
        <taxon>Bacteria</taxon>
        <taxon>Bacillati</taxon>
        <taxon>Bacillota</taxon>
        <taxon>Clostridia</taxon>
        <taxon>Thermoanaerobacterales</taxon>
        <taxon>Thermoanaerobacteraceae</taxon>
        <taxon>Thermoanaerobacter</taxon>
    </lineage>
</organism>
<evidence type="ECO:0000256" key="11">
    <source>
        <dbReference type="SAM" id="Coils"/>
    </source>
</evidence>
<dbReference type="InterPro" id="IPR000362">
    <property type="entry name" value="Fumarate_lyase_fam"/>
</dbReference>
<proteinExistence type="inferred from homology"/>
<evidence type="ECO:0000256" key="3">
    <source>
        <dbReference type="ARBA" id="ARBA00004941"/>
    </source>
</evidence>
<evidence type="ECO:0000313" key="15">
    <source>
        <dbReference type="Proteomes" id="UP000001552"/>
    </source>
</evidence>
<dbReference type="InterPro" id="IPR024083">
    <property type="entry name" value="Fumarase/histidase_N"/>
</dbReference>
<evidence type="ECO:0000313" key="14">
    <source>
        <dbReference type="EMBL" id="ADD03380.1"/>
    </source>
</evidence>
<keyword evidence="6 10" id="KW-0963">Cytoplasm</keyword>
<evidence type="ECO:0000256" key="2">
    <source>
        <dbReference type="ARBA" id="ARBA00004496"/>
    </source>
</evidence>
<evidence type="ECO:0000256" key="7">
    <source>
        <dbReference type="ARBA" id="ARBA00022571"/>
    </source>
</evidence>
<comment type="similarity">
    <text evidence="4">In the N-terminal section; belongs to the lyase 1 family. Argininosuccinate lyase subfamily.</text>
</comment>
<dbReference type="KEGG" id="tit:Thit_2165"/>
<keyword evidence="11" id="KW-0175">Coiled coil</keyword>
<dbReference type="NCBIfam" id="TIGR00838">
    <property type="entry name" value="argH"/>
    <property type="match status" value="1"/>
</dbReference>
<keyword evidence="8 10" id="KW-0028">Amino-acid biosynthesis</keyword>
<gene>
    <name evidence="10" type="primary">argH</name>
    <name evidence="14" type="ordered locus">Thit_2165</name>
</gene>
<dbReference type="InterPro" id="IPR029419">
    <property type="entry name" value="Arg_succ_lyase_C"/>
</dbReference>
<protein>
    <recommendedName>
        <fullName evidence="5 10">Argininosuccinate lyase</fullName>
        <shortName evidence="10">ASAL</shortName>
        <ecNumber evidence="5 10">4.3.2.1</ecNumber>
    </recommendedName>
    <alternativeName>
        <fullName evidence="10">Arginosuccinase</fullName>
    </alternativeName>
</protein>
<dbReference type="EC" id="4.3.2.1" evidence="5 10"/>
<dbReference type="FunFam" id="1.10.275.10:FF:000002">
    <property type="entry name" value="Argininosuccinate lyase"/>
    <property type="match status" value="1"/>
</dbReference>